<name>A0A5B7KCE2_PORTR</name>
<feature type="transmembrane region" description="Helical" evidence="1">
    <location>
        <begin position="112"/>
        <end position="138"/>
    </location>
</feature>
<reference evidence="2 3" key="1">
    <citation type="submission" date="2019-05" db="EMBL/GenBank/DDBJ databases">
        <title>Another draft genome of Portunus trituberculatus and its Hox gene families provides insights of decapod evolution.</title>
        <authorList>
            <person name="Jeong J.-H."/>
            <person name="Song I."/>
            <person name="Kim S."/>
            <person name="Choi T."/>
            <person name="Kim D."/>
            <person name="Ryu S."/>
            <person name="Kim W."/>
        </authorList>
    </citation>
    <scope>NUCLEOTIDE SEQUENCE [LARGE SCALE GENOMIC DNA]</scope>
    <source>
        <tissue evidence="2">Muscle</tissue>
    </source>
</reference>
<gene>
    <name evidence="2" type="ORF">E2C01_102149</name>
</gene>
<dbReference type="Proteomes" id="UP000324222">
    <property type="component" value="Unassembled WGS sequence"/>
</dbReference>
<keyword evidence="3" id="KW-1185">Reference proteome</keyword>
<evidence type="ECO:0000256" key="1">
    <source>
        <dbReference type="SAM" id="Phobius"/>
    </source>
</evidence>
<accession>A0A5B7KCE2</accession>
<keyword evidence="1" id="KW-1133">Transmembrane helix</keyword>
<keyword evidence="1" id="KW-0472">Membrane</keyword>
<organism evidence="2 3">
    <name type="scientific">Portunus trituberculatus</name>
    <name type="common">Swimming crab</name>
    <name type="synonym">Neptunus trituberculatus</name>
    <dbReference type="NCBI Taxonomy" id="210409"/>
    <lineage>
        <taxon>Eukaryota</taxon>
        <taxon>Metazoa</taxon>
        <taxon>Ecdysozoa</taxon>
        <taxon>Arthropoda</taxon>
        <taxon>Crustacea</taxon>
        <taxon>Multicrustacea</taxon>
        <taxon>Malacostraca</taxon>
        <taxon>Eumalacostraca</taxon>
        <taxon>Eucarida</taxon>
        <taxon>Decapoda</taxon>
        <taxon>Pleocyemata</taxon>
        <taxon>Brachyura</taxon>
        <taxon>Eubrachyura</taxon>
        <taxon>Portunoidea</taxon>
        <taxon>Portunidae</taxon>
        <taxon>Portuninae</taxon>
        <taxon>Portunus</taxon>
    </lineage>
</organism>
<proteinExistence type="predicted"/>
<dbReference type="EMBL" id="VSRR010150651">
    <property type="protein sequence ID" value="MPD06343.1"/>
    <property type="molecule type" value="Genomic_DNA"/>
</dbReference>
<sequence length="139" mass="16057">MNFLRHRLMNLPRHRLLKSRYCTVVGFTWQHSTQAEVLCELPAFWKSFEVKVSTSDHNASWTAVGSTSPSTSPLRHLISITSLCPFFPHCLHIGLVLLLGIKLGSLLYLFMFYMYMCMSFSYVSCYIYVYVSFIIGLLK</sequence>
<evidence type="ECO:0000313" key="2">
    <source>
        <dbReference type="EMBL" id="MPD06343.1"/>
    </source>
</evidence>
<evidence type="ECO:0000313" key="3">
    <source>
        <dbReference type="Proteomes" id="UP000324222"/>
    </source>
</evidence>
<keyword evidence="1" id="KW-0812">Transmembrane</keyword>
<dbReference type="AlphaFoldDB" id="A0A5B7KCE2"/>
<comment type="caution">
    <text evidence="2">The sequence shown here is derived from an EMBL/GenBank/DDBJ whole genome shotgun (WGS) entry which is preliminary data.</text>
</comment>
<protein>
    <submittedName>
        <fullName evidence="2">Uncharacterized protein</fullName>
    </submittedName>
</protein>